<dbReference type="InterPro" id="IPR045584">
    <property type="entry name" value="Pilin-like"/>
</dbReference>
<protein>
    <recommendedName>
        <fullName evidence="3">Type II secretion system protein</fullName>
    </recommendedName>
</protein>
<evidence type="ECO:0000313" key="2">
    <source>
        <dbReference type="Proteomes" id="UP000230363"/>
    </source>
</evidence>
<name>A0A2M7Q8D1_9BACT</name>
<dbReference type="Proteomes" id="UP000230363">
    <property type="component" value="Unassembled WGS sequence"/>
</dbReference>
<comment type="caution">
    <text evidence="1">The sequence shown here is derived from an EMBL/GenBank/DDBJ whole genome shotgun (WGS) entry which is preliminary data.</text>
</comment>
<evidence type="ECO:0008006" key="3">
    <source>
        <dbReference type="Google" id="ProtNLM"/>
    </source>
</evidence>
<dbReference type="Gene3D" id="3.30.700.10">
    <property type="entry name" value="Glycoprotein, Type 4 Pilin"/>
    <property type="match status" value="1"/>
</dbReference>
<dbReference type="EMBL" id="PFKZ01000015">
    <property type="protein sequence ID" value="PIY59686.1"/>
    <property type="molecule type" value="Genomic_DNA"/>
</dbReference>
<gene>
    <name evidence="1" type="ORF">COY96_00450</name>
</gene>
<sequence>LELLIVIGILAILATVVALVLNPAELLGQARDSQRLSDLRTINSAIGLWVASASSTTIGSDAQTCTKGTTIFTGNTGTCLENATTTINGEGWVKGINFTFIPGGSPLSRLPLDPTNTLGATGNHYEFKVVTGGTYELNANMESDKYKRNGAADVESNIKDGGSNNDVYEIGTEPGLDLI</sequence>
<feature type="non-terminal residue" evidence="1">
    <location>
        <position position="1"/>
    </location>
</feature>
<dbReference type="SUPFAM" id="SSF54523">
    <property type="entry name" value="Pili subunits"/>
    <property type="match status" value="1"/>
</dbReference>
<evidence type="ECO:0000313" key="1">
    <source>
        <dbReference type="EMBL" id="PIY59686.1"/>
    </source>
</evidence>
<organism evidence="1 2">
    <name type="scientific">Candidatus Wolfebacteria bacterium CG_4_10_14_0_8_um_filter_37_11</name>
    <dbReference type="NCBI Taxonomy" id="1975062"/>
    <lineage>
        <taxon>Bacteria</taxon>
        <taxon>Candidatus Wolfeibacteriota</taxon>
    </lineage>
</organism>
<reference evidence="2" key="1">
    <citation type="submission" date="2017-09" db="EMBL/GenBank/DDBJ databases">
        <title>Depth-based differentiation of microbial function through sediment-hosted aquifers and enrichment of novel symbionts in the deep terrestrial subsurface.</title>
        <authorList>
            <person name="Probst A.J."/>
            <person name="Ladd B."/>
            <person name="Jarett J.K."/>
            <person name="Geller-Mcgrath D.E."/>
            <person name="Sieber C.M.K."/>
            <person name="Emerson J.B."/>
            <person name="Anantharaman K."/>
            <person name="Thomas B.C."/>
            <person name="Malmstrom R."/>
            <person name="Stieglmeier M."/>
            <person name="Klingl A."/>
            <person name="Woyke T."/>
            <person name="Ryan C.M."/>
            <person name="Banfield J.F."/>
        </authorList>
    </citation>
    <scope>NUCLEOTIDE SEQUENCE [LARGE SCALE GENOMIC DNA]</scope>
</reference>
<proteinExistence type="predicted"/>
<dbReference type="AlphaFoldDB" id="A0A2M7Q8D1"/>
<accession>A0A2M7Q8D1</accession>